<sequence length="40" mass="4793">MNLTSDRFEDLLAPSKQKNLIFARFFPIYRPSQTSNFSRR</sequence>
<dbReference type="AlphaFoldDB" id="A0A0K1RUR2"/>
<proteinExistence type="predicted"/>
<gene>
    <name evidence="1" type="ORF">VL20_282</name>
</gene>
<dbReference type="KEGG" id="mpk:VL20_282"/>
<name>A0A0K1RUR2_9CHRO</name>
<dbReference type="EMBL" id="CP011339">
    <property type="protein sequence ID" value="AKV65513.1"/>
    <property type="molecule type" value="Genomic_DNA"/>
</dbReference>
<protein>
    <submittedName>
        <fullName evidence="1">Uncharacterized protein</fullName>
    </submittedName>
</protein>
<keyword evidence="2" id="KW-1185">Reference proteome</keyword>
<reference evidence="1 2" key="1">
    <citation type="journal article" date="2016" name="Stand. Genomic Sci.">
        <title>Complete genome sequence and genomic characterization of Microcystis panniformis FACHB 1757 by third-generation sequencing.</title>
        <authorList>
            <person name="Zhang J.Y."/>
            <person name="Guan R."/>
            <person name="Zhang H.J."/>
            <person name="Li H."/>
            <person name="Xiao P."/>
            <person name="Yu G.L."/>
            <person name="Du L."/>
            <person name="Cao D.M."/>
            <person name="Zhu B.C."/>
            <person name="Li R.H."/>
            <person name="Lu Z.H."/>
        </authorList>
    </citation>
    <scope>NUCLEOTIDE SEQUENCE [LARGE SCALE GENOMIC DNA]</scope>
    <source>
        <strain evidence="1 2">FACHB-1757</strain>
    </source>
</reference>
<evidence type="ECO:0000313" key="2">
    <source>
        <dbReference type="Proteomes" id="UP000068167"/>
    </source>
</evidence>
<organism evidence="1 2">
    <name type="scientific">Microcystis panniformis FACHB-1757</name>
    <dbReference type="NCBI Taxonomy" id="1638788"/>
    <lineage>
        <taxon>Bacteria</taxon>
        <taxon>Bacillati</taxon>
        <taxon>Cyanobacteriota</taxon>
        <taxon>Cyanophyceae</taxon>
        <taxon>Oscillatoriophycideae</taxon>
        <taxon>Chroococcales</taxon>
        <taxon>Microcystaceae</taxon>
        <taxon>Microcystis</taxon>
    </lineage>
</organism>
<accession>A0A0K1RUR2</accession>
<dbReference type="PATRIC" id="fig|1638788.3.peg.283"/>
<dbReference type="Proteomes" id="UP000068167">
    <property type="component" value="Chromosome"/>
</dbReference>
<evidence type="ECO:0000313" key="1">
    <source>
        <dbReference type="EMBL" id="AKV65513.1"/>
    </source>
</evidence>